<evidence type="ECO:0000256" key="2">
    <source>
        <dbReference type="ARBA" id="ARBA00022704"/>
    </source>
</evidence>
<evidence type="ECO:0000313" key="4">
    <source>
        <dbReference type="Proteomes" id="UP001056937"/>
    </source>
</evidence>
<keyword evidence="4" id="KW-1185">Reference proteome</keyword>
<proteinExistence type="predicted"/>
<evidence type="ECO:0000256" key="1">
    <source>
        <dbReference type="ARBA" id="ARBA00022690"/>
    </source>
</evidence>
<dbReference type="RefSeq" id="WP_252168782.1">
    <property type="nucleotide sequence ID" value="NZ_CP084931.1"/>
</dbReference>
<name>A0ABY4XDH0_9SPHN</name>
<dbReference type="Proteomes" id="UP001056937">
    <property type="component" value="Chromosome 2"/>
</dbReference>
<keyword evidence="2" id="KW-0789">Thiol protease inhibitor</keyword>
<accession>A0ABY4XDH0</accession>
<organism evidence="3 4">
    <name type="scientific">Sphingomonas morindae</name>
    <dbReference type="NCBI Taxonomy" id="1541170"/>
    <lineage>
        <taxon>Bacteria</taxon>
        <taxon>Pseudomonadati</taxon>
        <taxon>Pseudomonadota</taxon>
        <taxon>Alphaproteobacteria</taxon>
        <taxon>Sphingomonadales</taxon>
        <taxon>Sphingomonadaceae</taxon>
        <taxon>Sphingomonas</taxon>
    </lineage>
</organism>
<sequence length="100" mass="10318">MSDTPADFSLTGRAGTAIVLPIGQPPATGHGWWLDLPPGLARVEDAPAPPPPAAAALGAPAGGALRVTGAPGRYRITARLARPWARDQPIRTLVIDLVIE</sequence>
<gene>
    <name evidence="3" type="ORF">LHA26_17525</name>
</gene>
<reference evidence="3" key="1">
    <citation type="journal article" date="2022" name="Toxins">
        <title>Genomic Analysis of Sphingopyxis sp. USTB-05 for Biodegrading Cyanobacterial Hepatotoxins.</title>
        <authorList>
            <person name="Liu C."/>
            <person name="Xu Q."/>
            <person name="Zhao Z."/>
            <person name="Zhang H."/>
            <person name="Liu X."/>
            <person name="Yin C."/>
            <person name="Liu Y."/>
            <person name="Yan H."/>
        </authorList>
    </citation>
    <scope>NUCLEOTIDE SEQUENCE</scope>
    <source>
        <strain evidence="3">NBD5</strain>
    </source>
</reference>
<dbReference type="EMBL" id="CP084931">
    <property type="protein sequence ID" value="USI74968.1"/>
    <property type="molecule type" value="Genomic_DNA"/>
</dbReference>
<evidence type="ECO:0000313" key="3">
    <source>
        <dbReference type="EMBL" id="USI74968.1"/>
    </source>
</evidence>
<keyword evidence="1" id="KW-0646">Protease inhibitor</keyword>
<evidence type="ECO:0008006" key="5">
    <source>
        <dbReference type="Google" id="ProtNLM"/>
    </source>
</evidence>
<dbReference type="InterPro" id="IPR036331">
    <property type="entry name" value="Chagasin-like_sf"/>
</dbReference>
<dbReference type="Gene3D" id="2.60.40.2020">
    <property type="match status" value="1"/>
</dbReference>
<dbReference type="SUPFAM" id="SSF141066">
    <property type="entry name" value="ICP-like"/>
    <property type="match status" value="1"/>
</dbReference>
<protein>
    <recommendedName>
        <fullName evidence="5">Proteinase inhibitor I42 chagasin domain-containing protein</fullName>
    </recommendedName>
</protein>